<keyword evidence="1" id="KW-1185">Reference proteome</keyword>
<reference evidence="2" key="3">
    <citation type="submission" date="2025-08" db="UniProtKB">
        <authorList>
            <consortium name="RefSeq"/>
        </authorList>
    </citation>
    <scope>IDENTIFICATION</scope>
    <source>
        <strain evidence="2">CBS 342.82</strain>
    </source>
</reference>
<proteinExistence type="predicted"/>
<gene>
    <name evidence="2" type="ORF">K489DRAFT_247160</name>
</gene>
<evidence type="ECO:0000313" key="2">
    <source>
        <dbReference type="RefSeq" id="XP_033458417.1"/>
    </source>
</evidence>
<evidence type="ECO:0000313" key="1">
    <source>
        <dbReference type="Proteomes" id="UP000504637"/>
    </source>
</evidence>
<reference evidence="2" key="2">
    <citation type="submission" date="2020-04" db="EMBL/GenBank/DDBJ databases">
        <authorList>
            <consortium name="NCBI Genome Project"/>
        </authorList>
    </citation>
    <scope>NUCLEOTIDE SEQUENCE</scope>
    <source>
        <strain evidence="2">CBS 342.82</strain>
    </source>
</reference>
<dbReference type="Proteomes" id="UP000504637">
    <property type="component" value="Unplaced"/>
</dbReference>
<reference evidence="2" key="1">
    <citation type="submission" date="2020-01" db="EMBL/GenBank/DDBJ databases">
        <authorList>
            <consortium name="DOE Joint Genome Institute"/>
            <person name="Haridas S."/>
            <person name="Albert R."/>
            <person name="Binder M."/>
            <person name="Bloem J."/>
            <person name="Labutti K."/>
            <person name="Salamov A."/>
            <person name="Andreopoulos B."/>
            <person name="Baker S.E."/>
            <person name="Barry K."/>
            <person name="Bills G."/>
            <person name="Bluhm B.H."/>
            <person name="Cannon C."/>
            <person name="Castanera R."/>
            <person name="Culley D.E."/>
            <person name="Daum C."/>
            <person name="Ezra D."/>
            <person name="Gonzalez J.B."/>
            <person name="Henrissat B."/>
            <person name="Kuo A."/>
            <person name="Liang C."/>
            <person name="Lipzen A."/>
            <person name="Lutzoni F."/>
            <person name="Magnuson J."/>
            <person name="Mondo S."/>
            <person name="Nolan M."/>
            <person name="Ohm R."/>
            <person name="Pangilinan J."/>
            <person name="Park H.-J."/>
            <person name="Ramirez L."/>
            <person name="Alfaro M."/>
            <person name="Sun H."/>
            <person name="Tritt A."/>
            <person name="Yoshinaga Y."/>
            <person name="Zwiers L.-H."/>
            <person name="Turgeon B.G."/>
            <person name="Goodwin S.B."/>
            <person name="Spatafora J.W."/>
            <person name="Crous P.W."/>
            <person name="Grigoriev I.V."/>
        </authorList>
    </citation>
    <scope>NUCLEOTIDE SEQUENCE</scope>
    <source>
        <strain evidence="2">CBS 342.82</strain>
    </source>
</reference>
<organism evidence="2">
    <name type="scientific">Dissoconium aciculare CBS 342.82</name>
    <dbReference type="NCBI Taxonomy" id="1314786"/>
    <lineage>
        <taxon>Eukaryota</taxon>
        <taxon>Fungi</taxon>
        <taxon>Dikarya</taxon>
        <taxon>Ascomycota</taxon>
        <taxon>Pezizomycotina</taxon>
        <taxon>Dothideomycetes</taxon>
        <taxon>Dothideomycetidae</taxon>
        <taxon>Mycosphaerellales</taxon>
        <taxon>Dissoconiaceae</taxon>
        <taxon>Dissoconium</taxon>
    </lineage>
</organism>
<protein>
    <submittedName>
        <fullName evidence="2">Uncharacterized protein</fullName>
    </submittedName>
</protein>
<dbReference type="RefSeq" id="XP_033458417.1">
    <property type="nucleotide sequence ID" value="XM_033599924.1"/>
</dbReference>
<dbReference type="GeneID" id="54357723"/>
<sequence length="145" mass="15833">MGNSMCKESSKQEGGARREDCEDLKVSFSPPFRARPPLLLFSFLCFSFPSLCGSGPPWRACSFYWGEAGVQSIMGFLLITVLSGGGQERKEGVGGYMRGLSSEIVPFLISLNKALILGRKSFVSLSHPLLLFLIIPFHISTPISP</sequence>
<name>A0A6J3M046_9PEZI</name>
<dbReference type="AlphaFoldDB" id="A0A6J3M046"/>
<accession>A0A6J3M046</accession>